<accession>A0A8H1LE06</accession>
<comment type="cofactor">
    <cofactor evidence="1">
        <name>pantetheine 4'-phosphate</name>
        <dbReference type="ChEBI" id="CHEBI:47942"/>
    </cofactor>
</comment>
<evidence type="ECO:0000256" key="3">
    <source>
        <dbReference type="ARBA" id="ARBA00022553"/>
    </source>
</evidence>
<sequence>MTSSATRRENDLWLLETLVPKTAVNNLSVVFEVTGRLSAGTLHRALDDVVRRHRALRTVARVGERGLELDVREDVEITLDVHRVEDEPAVGEERLRRCIAQPFALEGGPLLRAALFSGTERDTVCLVAHHLVFDAMSGGVVLQDLVTAYEARAAGASLPDTFAEGLWLPEREPSAESLEFWKRHLDGYRADGLGLWCDKDGDPAVTLAGDVHHHVLSPEADAAVTRLRRALRAPKAVVLLSAYYLTLALHGAGPDLVVGVPASTRDTASQQAVGYHVNMLPLRSRLGADRTVREVATEVRAAFFEALAHPDVPAETFLPQDRGDRPAWRNTLFRHVFNYVPTDFRNTFTLAGLPAVQRLVENGTSKYDLEFFASESADTALLSVLFNTQVLDAADVTALVARYDELLARLPEELDTPVGRLSCWSGADRSAVPAAEPADGPDSLYEAVRRTAESAPERIAVRTRAGDLDYAALWRHVTAEQAPALDDERAAGAVTALRALRQDTGAAPAEGEASGAPAATVARRVAATAVGLARAVGAEPGTTVRWAAPAGSPESTTELFLALACGGTAAGTDDAKDAAVLLCTPHQAADLPGAAGPLTGRKVLVAGEPLPPAVAARLLAEGAEVHTGYRPEGEPHWVAVRRVTTAEDAQRMGGQPLAGAAPSVTGPDARPLPPGLRGRLALADEGAPRLTAQTARWRTDGTLEVFGATPARRAELALLERPEVAAAAAAPVPAPDGSDTAVLTAWVVAADGPGRDDRALADLLLAHCAATLPAAAVPEALVTVEALPLKDGHPDRERLAAEHTGRPADGGEGSGEPAADEELTASLVRVWGEFLDTAGLDADANFFTEGGHSLLGAQLVQRVKKATGAALRLADLFANPTPRAFAALLSGPEHRVTGPVV</sequence>
<name>A0A8H1LE06_9ACTN</name>
<dbReference type="Gene3D" id="3.30.559.10">
    <property type="entry name" value="Chloramphenicol acetyltransferase-like domain"/>
    <property type="match status" value="1"/>
</dbReference>
<evidence type="ECO:0000256" key="1">
    <source>
        <dbReference type="ARBA" id="ARBA00001957"/>
    </source>
</evidence>
<organism evidence="6 7">
    <name type="scientific">Streptomyces albus</name>
    <dbReference type="NCBI Taxonomy" id="1888"/>
    <lineage>
        <taxon>Bacteria</taxon>
        <taxon>Bacillati</taxon>
        <taxon>Actinomycetota</taxon>
        <taxon>Actinomycetes</taxon>
        <taxon>Kitasatosporales</taxon>
        <taxon>Streptomycetaceae</taxon>
        <taxon>Streptomyces</taxon>
    </lineage>
</organism>
<dbReference type="InterPro" id="IPR025110">
    <property type="entry name" value="AMP-bd_C"/>
</dbReference>
<dbReference type="EMBL" id="RCIY01000069">
    <property type="protein sequence ID" value="TGG80406.1"/>
    <property type="molecule type" value="Genomic_DNA"/>
</dbReference>
<dbReference type="Pfam" id="PF13193">
    <property type="entry name" value="AMP-binding_C"/>
    <property type="match status" value="1"/>
</dbReference>
<feature type="compositionally biased region" description="Basic and acidic residues" evidence="4">
    <location>
        <begin position="797"/>
        <end position="806"/>
    </location>
</feature>
<dbReference type="InterPro" id="IPR020806">
    <property type="entry name" value="PKS_PP-bd"/>
</dbReference>
<dbReference type="GO" id="GO:0043041">
    <property type="term" value="P:amino acid activation for nonribosomal peptide biosynthetic process"/>
    <property type="evidence" value="ECO:0007669"/>
    <property type="project" value="TreeGrafter"/>
</dbReference>
<dbReference type="SMART" id="SM00823">
    <property type="entry name" value="PKS_PP"/>
    <property type="match status" value="1"/>
</dbReference>
<dbReference type="GO" id="GO:0017000">
    <property type="term" value="P:antibiotic biosynthetic process"/>
    <property type="evidence" value="ECO:0007669"/>
    <property type="project" value="UniProtKB-ARBA"/>
</dbReference>
<dbReference type="InterPro" id="IPR045851">
    <property type="entry name" value="AMP-bd_C_sf"/>
</dbReference>
<evidence type="ECO:0000256" key="2">
    <source>
        <dbReference type="ARBA" id="ARBA00022450"/>
    </source>
</evidence>
<dbReference type="RefSeq" id="WP_037613732.1">
    <property type="nucleotide sequence ID" value="NZ_CP103060.1"/>
</dbReference>
<dbReference type="GO" id="GO:0000036">
    <property type="term" value="F:acyl carrier activity"/>
    <property type="evidence" value="ECO:0007669"/>
    <property type="project" value="TreeGrafter"/>
</dbReference>
<gene>
    <name evidence="6" type="ORF">D8771_21585</name>
</gene>
<dbReference type="Gene3D" id="1.10.1200.10">
    <property type="entry name" value="ACP-like"/>
    <property type="match status" value="1"/>
</dbReference>
<dbReference type="PANTHER" id="PTHR45527:SF1">
    <property type="entry name" value="FATTY ACID SYNTHASE"/>
    <property type="match status" value="1"/>
</dbReference>
<dbReference type="AlphaFoldDB" id="A0A8H1LE06"/>
<proteinExistence type="predicted"/>
<dbReference type="InterPro" id="IPR009081">
    <property type="entry name" value="PP-bd_ACP"/>
</dbReference>
<dbReference type="PROSITE" id="PS50075">
    <property type="entry name" value="CARRIER"/>
    <property type="match status" value="1"/>
</dbReference>
<feature type="domain" description="Carrier" evidence="5">
    <location>
        <begin position="818"/>
        <end position="893"/>
    </location>
</feature>
<dbReference type="Gene3D" id="3.40.50.12780">
    <property type="entry name" value="N-terminal domain of ligase-like"/>
    <property type="match status" value="1"/>
</dbReference>
<evidence type="ECO:0000313" key="7">
    <source>
        <dbReference type="Proteomes" id="UP000298111"/>
    </source>
</evidence>
<evidence type="ECO:0000259" key="5">
    <source>
        <dbReference type="PROSITE" id="PS50075"/>
    </source>
</evidence>
<keyword evidence="2" id="KW-0596">Phosphopantetheine</keyword>
<protein>
    <recommendedName>
        <fullName evidence="5">Carrier domain-containing protein</fullName>
    </recommendedName>
</protein>
<dbReference type="GO" id="GO:0005737">
    <property type="term" value="C:cytoplasm"/>
    <property type="evidence" value="ECO:0007669"/>
    <property type="project" value="TreeGrafter"/>
</dbReference>
<reference evidence="6 7" key="1">
    <citation type="submission" date="2018-10" db="EMBL/GenBank/DDBJ databases">
        <title>Isolation of pseudouridimycin from Streptomyces albus DSM 40763.</title>
        <authorList>
            <person name="Rosenqvist P."/>
            <person name="Metsae-Ketelae M."/>
            <person name="Virta P."/>
        </authorList>
    </citation>
    <scope>NUCLEOTIDE SEQUENCE [LARGE SCALE GENOMIC DNA]</scope>
    <source>
        <strain evidence="6 7">DSM 40763</strain>
    </source>
</reference>
<dbReference type="InterPro" id="IPR036736">
    <property type="entry name" value="ACP-like_sf"/>
</dbReference>
<feature type="region of interest" description="Disordered" evidence="4">
    <location>
        <begin position="797"/>
        <end position="819"/>
    </location>
</feature>
<dbReference type="InterPro" id="IPR001242">
    <property type="entry name" value="Condensation_dom"/>
</dbReference>
<comment type="caution">
    <text evidence="6">The sequence shown here is derived from an EMBL/GenBank/DDBJ whole genome shotgun (WGS) entry which is preliminary data.</text>
</comment>
<dbReference type="SUPFAM" id="SSF56801">
    <property type="entry name" value="Acetyl-CoA synthetase-like"/>
    <property type="match status" value="1"/>
</dbReference>
<dbReference type="InterPro" id="IPR042099">
    <property type="entry name" value="ANL_N_sf"/>
</dbReference>
<dbReference type="GO" id="GO:0016874">
    <property type="term" value="F:ligase activity"/>
    <property type="evidence" value="ECO:0007669"/>
    <property type="project" value="UniProtKB-KW"/>
</dbReference>
<dbReference type="Pfam" id="PF00668">
    <property type="entry name" value="Condensation"/>
    <property type="match status" value="1"/>
</dbReference>
<dbReference type="PANTHER" id="PTHR45527">
    <property type="entry name" value="NONRIBOSOMAL PEPTIDE SYNTHETASE"/>
    <property type="match status" value="1"/>
</dbReference>
<evidence type="ECO:0000256" key="4">
    <source>
        <dbReference type="SAM" id="MobiDB-lite"/>
    </source>
</evidence>
<dbReference type="InterPro" id="IPR023213">
    <property type="entry name" value="CAT-like_dom_sf"/>
</dbReference>
<dbReference type="GeneID" id="75180825"/>
<keyword evidence="3" id="KW-0597">Phosphoprotein</keyword>
<dbReference type="GO" id="GO:0031177">
    <property type="term" value="F:phosphopantetheine binding"/>
    <property type="evidence" value="ECO:0007669"/>
    <property type="project" value="InterPro"/>
</dbReference>
<dbReference type="Proteomes" id="UP000298111">
    <property type="component" value="Unassembled WGS sequence"/>
</dbReference>
<dbReference type="SUPFAM" id="SSF52777">
    <property type="entry name" value="CoA-dependent acyltransferases"/>
    <property type="match status" value="2"/>
</dbReference>
<dbReference type="Gene3D" id="3.30.300.30">
    <property type="match status" value="1"/>
</dbReference>
<dbReference type="Gene3D" id="3.30.559.30">
    <property type="entry name" value="Nonribosomal peptide synthetase, condensation domain"/>
    <property type="match status" value="1"/>
</dbReference>
<dbReference type="SUPFAM" id="SSF47336">
    <property type="entry name" value="ACP-like"/>
    <property type="match status" value="1"/>
</dbReference>
<dbReference type="Pfam" id="PF00550">
    <property type="entry name" value="PP-binding"/>
    <property type="match status" value="1"/>
</dbReference>
<dbReference type="GO" id="GO:0044550">
    <property type="term" value="P:secondary metabolite biosynthetic process"/>
    <property type="evidence" value="ECO:0007669"/>
    <property type="project" value="TreeGrafter"/>
</dbReference>
<evidence type="ECO:0000313" key="6">
    <source>
        <dbReference type="EMBL" id="TGG80406.1"/>
    </source>
</evidence>